<proteinExistence type="predicted"/>
<accession>A0A1R3J9J9</accession>
<evidence type="ECO:0000313" key="2">
    <source>
        <dbReference type="Proteomes" id="UP000188268"/>
    </source>
</evidence>
<evidence type="ECO:0000313" key="1">
    <source>
        <dbReference type="EMBL" id="OMO91504.1"/>
    </source>
</evidence>
<protein>
    <submittedName>
        <fullName evidence="1">Uncharacterized protein</fullName>
    </submittedName>
</protein>
<dbReference type="AlphaFoldDB" id="A0A1R3J9J9"/>
<name>A0A1R3J9J9_COCAP</name>
<gene>
    <name evidence="1" type="ORF">CCACVL1_07092</name>
</gene>
<keyword evidence="2" id="KW-1185">Reference proteome</keyword>
<sequence length="24" mass="2602">METLNLCKDCSEAFKLRAAGISSN</sequence>
<dbReference type="Proteomes" id="UP000188268">
    <property type="component" value="Unassembled WGS sequence"/>
</dbReference>
<reference evidence="1 2" key="1">
    <citation type="submission" date="2013-09" db="EMBL/GenBank/DDBJ databases">
        <title>Corchorus capsularis genome sequencing.</title>
        <authorList>
            <person name="Alam M."/>
            <person name="Haque M.S."/>
            <person name="Islam M.S."/>
            <person name="Emdad E.M."/>
            <person name="Islam M.M."/>
            <person name="Ahmed B."/>
            <person name="Halim A."/>
            <person name="Hossen Q.M.M."/>
            <person name="Hossain M.Z."/>
            <person name="Ahmed R."/>
            <person name="Khan M.M."/>
            <person name="Islam R."/>
            <person name="Rashid M.M."/>
            <person name="Khan S.A."/>
            <person name="Rahman M.S."/>
            <person name="Alam M."/>
        </authorList>
    </citation>
    <scope>NUCLEOTIDE SEQUENCE [LARGE SCALE GENOMIC DNA]</scope>
    <source>
        <strain evidence="2">cv. CVL-1</strain>
        <tissue evidence="1">Whole seedling</tissue>
    </source>
</reference>
<organism evidence="1 2">
    <name type="scientific">Corchorus capsularis</name>
    <name type="common">Jute</name>
    <dbReference type="NCBI Taxonomy" id="210143"/>
    <lineage>
        <taxon>Eukaryota</taxon>
        <taxon>Viridiplantae</taxon>
        <taxon>Streptophyta</taxon>
        <taxon>Embryophyta</taxon>
        <taxon>Tracheophyta</taxon>
        <taxon>Spermatophyta</taxon>
        <taxon>Magnoliopsida</taxon>
        <taxon>eudicotyledons</taxon>
        <taxon>Gunneridae</taxon>
        <taxon>Pentapetalae</taxon>
        <taxon>rosids</taxon>
        <taxon>malvids</taxon>
        <taxon>Malvales</taxon>
        <taxon>Malvaceae</taxon>
        <taxon>Grewioideae</taxon>
        <taxon>Apeibeae</taxon>
        <taxon>Corchorus</taxon>
    </lineage>
</organism>
<dbReference type="Gramene" id="OMO91504">
    <property type="protein sequence ID" value="OMO91504"/>
    <property type="gene ID" value="CCACVL1_07092"/>
</dbReference>
<comment type="caution">
    <text evidence="1">The sequence shown here is derived from an EMBL/GenBank/DDBJ whole genome shotgun (WGS) entry which is preliminary data.</text>
</comment>
<dbReference type="EMBL" id="AWWV01008314">
    <property type="protein sequence ID" value="OMO91504.1"/>
    <property type="molecule type" value="Genomic_DNA"/>
</dbReference>